<evidence type="ECO:0000313" key="3">
    <source>
        <dbReference type="Proteomes" id="UP000293719"/>
    </source>
</evidence>
<evidence type="ECO:0000313" key="2">
    <source>
        <dbReference type="EMBL" id="QBK29799.1"/>
    </source>
</evidence>
<gene>
    <name evidence="2" type="ORF">E0E05_03795</name>
</gene>
<feature type="region of interest" description="Disordered" evidence="1">
    <location>
        <begin position="180"/>
        <end position="211"/>
    </location>
</feature>
<dbReference type="EMBL" id="CP036532">
    <property type="protein sequence ID" value="QBK29799.1"/>
    <property type="molecule type" value="Genomic_DNA"/>
</dbReference>
<dbReference type="KEGG" id="rpod:E0E05_03795"/>
<dbReference type="RefSeq" id="WP_131615513.1">
    <property type="nucleotide sequence ID" value="NZ_CP036532.1"/>
</dbReference>
<keyword evidence="3" id="KW-1185">Reference proteome</keyword>
<organism evidence="2 3">
    <name type="scientific">Roseitalea porphyridii</name>
    <dbReference type="NCBI Taxonomy" id="1852022"/>
    <lineage>
        <taxon>Bacteria</taxon>
        <taxon>Pseudomonadati</taxon>
        <taxon>Pseudomonadota</taxon>
        <taxon>Alphaproteobacteria</taxon>
        <taxon>Hyphomicrobiales</taxon>
        <taxon>Ahrensiaceae</taxon>
        <taxon>Roseitalea</taxon>
    </lineage>
</organism>
<evidence type="ECO:0000256" key="1">
    <source>
        <dbReference type="SAM" id="MobiDB-lite"/>
    </source>
</evidence>
<dbReference type="Proteomes" id="UP000293719">
    <property type="component" value="Chromosome"/>
</dbReference>
<dbReference type="OrthoDB" id="7864797at2"/>
<protein>
    <submittedName>
        <fullName evidence="2">Uncharacterized protein</fullName>
    </submittedName>
</protein>
<sequence length="211" mass="24418">MEHYYNNNEKERVASARESFSGRLLTDAQFGEAMAITGIIEREIKRAGAFKEKLGDYAHAFARTERFDAMKAETILRDLFKERTGQTMNQMRESLIEREQAITDDQRQQAYQYACDIGDMIEQGNKLTFHRACASQAQTLAGELGVTDVAARRIMSEEFNAAEGSQLHEWGKELDEQFYRPQVEAEKSQREQEPQARRQNRTRTRQRAPSR</sequence>
<feature type="compositionally biased region" description="Basic and acidic residues" evidence="1">
    <location>
        <begin position="180"/>
        <end position="196"/>
    </location>
</feature>
<reference evidence="2 3" key="1">
    <citation type="journal article" date="2017" name="Int. J. Syst. Evol. Microbiol.">
        <title>Roseitalea porphyridii gen. nov., sp. nov., isolated from a red alga, and reclassification of Hoeflea suaedae Chung et al. 2013 as Pseudohoeflea suaedae gen. nov., comb. nov.</title>
        <authorList>
            <person name="Hyeon J.W."/>
            <person name="Jeong S.E."/>
            <person name="Baek K."/>
            <person name="Jeon C.O."/>
        </authorList>
    </citation>
    <scope>NUCLEOTIDE SEQUENCE [LARGE SCALE GENOMIC DNA]</scope>
    <source>
        <strain evidence="2 3">MA7-20</strain>
    </source>
</reference>
<name>A0A4P6UZN3_9HYPH</name>
<feature type="compositionally biased region" description="Basic residues" evidence="1">
    <location>
        <begin position="198"/>
        <end position="211"/>
    </location>
</feature>
<dbReference type="GeneID" id="90766410"/>
<proteinExistence type="predicted"/>
<accession>A0A4P6UZN3</accession>
<dbReference type="AlphaFoldDB" id="A0A4P6UZN3"/>